<dbReference type="GO" id="GO:0030686">
    <property type="term" value="C:90S preribosome"/>
    <property type="evidence" value="ECO:0007669"/>
    <property type="project" value="InterPro"/>
</dbReference>
<dbReference type="GO" id="GO:0005730">
    <property type="term" value="C:nucleolus"/>
    <property type="evidence" value="ECO:0007669"/>
    <property type="project" value="UniProtKB-SubCell"/>
</dbReference>
<organism evidence="5 6">
    <name type="scientific">Tribonema minus</name>
    <dbReference type="NCBI Taxonomy" id="303371"/>
    <lineage>
        <taxon>Eukaryota</taxon>
        <taxon>Sar</taxon>
        <taxon>Stramenopiles</taxon>
        <taxon>Ochrophyta</taxon>
        <taxon>PX clade</taxon>
        <taxon>Xanthophyceae</taxon>
        <taxon>Tribonematales</taxon>
        <taxon>Tribonemataceae</taxon>
        <taxon>Tribonema</taxon>
    </lineage>
</organism>
<dbReference type="PANTHER" id="PTHR31109">
    <property type="entry name" value="PROTEIN FAM207A"/>
    <property type="match status" value="1"/>
</dbReference>
<evidence type="ECO:0000313" key="6">
    <source>
        <dbReference type="Proteomes" id="UP000664859"/>
    </source>
</evidence>
<evidence type="ECO:0000256" key="1">
    <source>
        <dbReference type="ARBA" id="ARBA00004604"/>
    </source>
</evidence>
<dbReference type="InterPro" id="IPR028160">
    <property type="entry name" value="Slx9-like"/>
</dbReference>
<feature type="region of interest" description="Disordered" evidence="4">
    <location>
        <begin position="78"/>
        <end position="100"/>
    </location>
</feature>
<comment type="caution">
    <text evidence="5">The sequence shown here is derived from an EMBL/GenBank/DDBJ whole genome shotgun (WGS) entry which is preliminary data.</text>
</comment>
<reference evidence="5" key="1">
    <citation type="submission" date="2021-02" db="EMBL/GenBank/DDBJ databases">
        <title>First Annotated Genome of the Yellow-green Alga Tribonema minus.</title>
        <authorList>
            <person name="Mahan K.M."/>
        </authorList>
    </citation>
    <scope>NUCLEOTIDE SEQUENCE</scope>
    <source>
        <strain evidence="5">UTEX B ZZ1240</strain>
    </source>
</reference>
<dbReference type="Pfam" id="PF15341">
    <property type="entry name" value="SLX9"/>
    <property type="match status" value="1"/>
</dbReference>
<evidence type="ECO:0000256" key="4">
    <source>
        <dbReference type="SAM" id="MobiDB-lite"/>
    </source>
</evidence>
<keyword evidence="3" id="KW-0539">Nucleus</keyword>
<dbReference type="PANTHER" id="PTHR31109:SF2">
    <property type="entry name" value="RIBOSOME BIOGENESIS PROTEIN SLX9 HOMOLOG"/>
    <property type="match status" value="1"/>
</dbReference>
<evidence type="ECO:0000313" key="5">
    <source>
        <dbReference type="EMBL" id="KAG5191224.1"/>
    </source>
</evidence>
<dbReference type="GO" id="GO:0000462">
    <property type="term" value="P:maturation of SSU-rRNA from tricistronic rRNA transcript (SSU-rRNA, 5.8S rRNA, LSU-rRNA)"/>
    <property type="evidence" value="ECO:0007669"/>
    <property type="project" value="InterPro"/>
</dbReference>
<dbReference type="GO" id="GO:0030688">
    <property type="term" value="C:preribosome, small subunit precursor"/>
    <property type="evidence" value="ECO:0007669"/>
    <property type="project" value="InterPro"/>
</dbReference>
<dbReference type="Proteomes" id="UP000664859">
    <property type="component" value="Unassembled WGS sequence"/>
</dbReference>
<feature type="region of interest" description="Disordered" evidence="4">
    <location>
        <begin position="1"/>
        <end position="43"/>
    </location>
</feature>
<proteinExistence type="inferred from homology"/>
<protein>
    <recommendedName>
        <fullName evidence="7">Ribosome biogenesis protein SLX9</fullName>
    </recommendedName>
</protein>
<evidence type="ECO:0008006" key="7">
    <source>
        <dbReference type="Google" id="ProtNLM"/>
    </source>
</evidence>
<name>A0A835ZIC9_9STRA</name>
<comment type="similarity">
    <text evidence="2">Belongs to the SLX9 family.</text>
</comment>
<accession>A0A835ZIC9</accession>
<evidence type="ECO:0000256" key="3">
    <source>
        <dbReference type="ARBA" id="ARBA00023242"/>
    </source>
</evidence>
<keyword evidence="6" id="KW-1185">Reference proteome</keyword>
<feature type="compositionally biased region" description="Low complexity" evidence="4">
    <location>
        <begin position="13"/>
        <end position="25"/>
    </location>
</feature>
<feature type="compositionally biased region" description="Basic residues" evidence="4">
    <location>
        <begin position="34"/>
        <end position="43"/>
    </location>
</feature>
<comment type="subcellular location">
    <subcellularLocation>
        <location evidence="1">Nucleus</location>
        <location evidence="1">Nucleolus</location>
    </subcellularLocation>
</comment>
<sequence>MAKAKRATKLRNAAAKKPVSSAVAKPSDENLSRGQRKRATKRAALVRKRTLVTANVEQRKQEAAKGLGSMGGLMETLTGAAEDASGPSQKRKAAKAQLRSAPARRIITNKGKRSVAEKELAQLAAVLANESFKRDPFAAIQAHMKLTLPVEEAAAAANTSGQTRAGRKKGKK</sequence>
<evidence type="ECO:0000256" key="2">
    <source>
        <dbReference type="ARBA" id="ARBA00011022"/>
    </source>
</evidence>
<dbReference type="EMBL" id="JAFCMP010000022">
    <property type="protein sequence ID" value="KAG5191224.1"/>
    <property type="molecule type" value="Genomic_DNA"/>
</dbReference>
<dbReference type="OrthoDB" id="18703at2759"/>
<gene>
    <name evidence="5" type="ORF">JKP88DRAFT_266633</name>
</gene>
<dbReference type="AlphaFoldDB" id="A0A835ZIC9"/>